<feature type="coiled-coil region" evidence="1">
    <location>
        <begin position="24"/>
        <end position="89"/>
    </location>
</feature>
<dbReference type="Pfam" id="PF18859">
    <property type="entry name" value="acVLRF1"/>
    <property type="match status" value="1"/>
</dbReference>
<dbReference type="Gene3D" id="3.30.960.10">
    <property type="entry name" value="eRF1 domain 1"/>
    <property type="match status" value="1"/>
</dbReference>
<evidence type="ECO:0000256" key="1">
    <source>
        <dbReference type="SAM" id="Coils"/>
    </source>
</evidence>
<name>A0A9E5DBU0_9EURY</name>
<dbReference type="SUPFAM" id="SSF53137">
    <property type="entry name" value="Translational machinery components"/>
    <property type="match status" value="1"/>
</dbReference>
<comment type="caution">
    <text evidence="3">The sequence shown here is derived from an EMBL/GenBank/DDBJ whole genome shotgun (WGS) entry which is preliminary data.</text>
</comment>
<gene>
    <name evidence="3" type="ORF">KDK67_05645</name>
</gene>
<keyword evidence="1" id="KW-0175">Coiled coil</keyword>
<dbReference type="InterPro" id="IPR024049">
    <property type="entry name" value="eRF1_1_sf"/>
</dbReference>
<dbReference type="AlphaFoldDB" id="A0A9E5DBU0"/>
<evidence type="ECO:0000259" key="2">
    <source>
        <dbReference type="Pfam" id="PF18859"/>
    </source>
</evidence>
<organism evidence="3 4">
    <name type="scientific">Methanococcoides seepicolus</name>
    <dbReference type="NCBI Taxonomy" id="2828780"/>
    <lineage>
        <taxon>Archaea</taxon>
        <taxon>Methanobacteriati</taxon>
        <taxon>Methanobacteriota</taxon>
        <taxon>Stenosarchaea group</taxon>
        <taxon>Methanomicrobia</taxon>
        <taxon>Methanosarcinales</taxon>
        <taxon>Methanosarcinaceae</taxon>
        <taxon>Methanococcoides</taxon>
    </lineage>
</organism>
<sequence length="339" mass="38665">MSKMDDKKKVADNLNSLFSRYSGKEKLEKEIEKLQSHLLEMEIDKKRLEKNETNTKKAIAAKQEAEQKLNEANVRIETLTYQLEELRNKGTNENSFSLIEEIAPSSFEPYIERLASITSGNDSFITAYTTYEQMQANEIQGKLTNNLDQDTLQLLKKINSNTGYVLFYDNMKMVCEVIVPPTPITESLLEIAGSFNVEPLTKLLDREMTVCVLATHAGESLIGITSDKTVFDEDMVIRSSVKAKHTKGGFSQRRFERLRDEDIAHHADKVRSALKDLLASSMIDIDMMFLCGDIVLAGHIVDEMNIEIPLMERNIDARIEKHDTGNILRSIFSCRRYRL</sequence>
<proteinExistence type="predicted"/>
<dbReference type="InterPro" id="IPR042226">
    <property type="entry name" value="eFR1_2_sf"/>
</dbReference>
<dbReference type="InterPro" id="IPR040783">
    <property type="entry name" value="VLRF1"/>
</dbReference>
<dbReference type="Proteomes" id="UP001056766">
    <property type="component" value="Unassembled WGS sequence"/>
</dbReference>
<dbReference type="SUPFAM" id="SSF55481">
    <property type="entry name" value="N-terminal domain of eukaryotic peptide chain release factor subunit 1, ERF1"/>
    <property type="match status" value="1"/>
</dbReference>
<accession>A0A9E5DBU0</accession>
<reference evidence="3" key="1">
    <citation type="journal article" date="2021" name="mSystems">
        <title>Bacteria and Archaea Synergistically Convert Glycine Betaine to Biogenic Methane in the Formosa Cold Seep of the South China Sea.</title>
        <authorList>
            <person name="Li L."/>
            <person name="Zhang W."/>
            <person name="Zhang S."/>
            <person name="Song L."/>
            <person name="Sun Q."/>
            <person name="Zhang H."/>
            <person name="Xiang H."/>
            <person name="Dong X."/>
        </authorList>
    </citation>
    <scope>NUCLEOTIDE SEQUENCE</scope>
    <source>
        <strain evidence="3">LLY</strain>
    </source>
</reference>
<dbReference type="EMBL" id="JAGSOI010000016">
    <property type="protein sequence ID" value="MCM1986484.1"/>
    <property type="molecule type" value="Genomic_DNA"/>
</dbReference>
<reference evidence="3" key="2">
    <citation type="submission" date="2021-04" db="EMBL/GenBank/DDBJ databases">
        <authorList>
            <person name="Dong X."/>
        </authorList>
    </citation>
    <scope>NUCLEOTIDE SEQUENCE</scope>
    <source>
        <strain evidence="3">LLY</strain>
    </source>
</reference>
<evidence type="ECO:0000313" key="3">
    <source>
        <dbReference type="EMBL" id="MCM1986484.1"/>
    </source>
</evidence>
<feature type="domain" description="Actinobacteria/chloroflexi VLRF1 release factor" evidence="2">
    <location>
        <begin position="210"/>
        <end position="304"/>
    </location>
</feature>
<keyword evidence="4" id="KW-1185">Reference proteome</keyword>
<evidence type="ECO:0000313" key="4">
    <source>
        <dbReference type="Proteomes" id="UP001056766"/>
    </source>
</evidence>
<protein>
    <submittedName>
        <fullName evidence="3">Peptide chain release factor-like protein</fullName>
    </submittedName>
</protein>
<dbReference type="Gene3D" id="3.30.420.60">
    <property type="entry name" value="eRF1 domain 2"/>
    <property type="match status" value="1"/>
</dbReference>